<dbReference type="AlphaFoldDB" id="A0A2V3IZF4"/>
<evidence type="ECO:0000313" key="2">
    <source>
        <dbReference type="Proteomes" id="UP000247409"/>
    </source>
</evidence>
<keyword evidence="2" id="KW-1185">Reference proteome</keyword>
<evidence type="ECO:0008006" key="3">
    <source>
        <dbReference type="Google" id="ProtNLM"/>
    </source>
</evidence>
<reference evidence="1 2" key="1">
    <citation type="journal article" date="2018" name="Mol. Biol. Evol.">
        <title>Analysis of the draft genome of the red seaweed Gracilariopsis chorda provides insights into genome size evolution in Rhodophyta.</title>
        <authorList>
            <person name="Lee J."/>
            <person name="Yang E.C."/>
            <person name="Graf L."/>
            <person name="Yang J.H."/>
            <person name="Qiu H."/>
            <person name="Zel Zion U."/>
            <person name="Chan C.X."/>
            <person name="Stephens T.G."/>
            <person name="Weber A.P.M."/>
            <person name="Boo G.H."/>
            <person name="Boo S.M."/>
            <person name="Kim K.M."/>
            <person name="Shin Y."/>
            <person name="Jung M."/>
            <person name="Lee S.J."/>
            <person name="Yim H.S."/>
            <person name="Lee J.H."/>
            <person name="Bhattacharya D."/>
            <person name="Yoon H.S."/>
        </authorList>
    </citation>
    <scope>NUCLEOTIDE SEQUENCE [LARGE SCALE GENOMIC DNA]</scope>
    <source>
        <strain evidence="1 2">SKKU-2015</strain>
        <tissue evidence="1">Whole body</tissue>
    </source>
</reference>
<protein>
    <recommendedName>
        <fullName evidence="3">Hexosyltransferase</fullName>
    </recommendedName>
</protein>
<evidence type="ECO:0000313" key="1">
    <source>
        <dbReference type="EMBL" id="PXF47524.1"/>
    </source>
</evidence>
<dbReference type="OrthoDB" id="3771at2759"/>
<dbReference type="EMBL" id="NBIV01000023">
    <property type="protein sequence ID" value="PXF47524.1"/>
    <property type="molecule type" value="Genomic_DNA"/>
</dbReference>
<comment type="caution">
    <text evidence="1">The sequence shown here is derived from an EMBL/GenBank/DDBJ whole genome shotgun (WGS) entry which is preliminary data.</text>
</comment>
<name>A0A2V3IZF4_9FLOR</name>
<dbReference type="Proteomes" id="UP000247409">
    <property type="component" value="Unassembled WGS sequence"/>
</dbReference>
<gene>
    <name evidence="1" type="ORF">BWQ96_02668</name>
</gene>
<sequence length="285" mass="32608">MKIVVFICVWKRPLLTDFVLRHFTSLRHELRQHQIQLDLYLTGSEQSQTSAFASKYNAGFSIFPNSPLGAKHDKGIQSLRDYYRNKSLETGDPLPDAVSIFGSDDVVNAAFFLRVRHLMQQTPRMHVVGLRDIYFQNLKTKRLVYTKGYKSFQVPISGTLGCGRVYSWPILDDLDWHLWDTDRERGLDQSAVRNVMNRIPLIYDISEAIPGLQHGIVAVDLKSDSYSAGTNIWKFEEVIQAVGKSGRLHDFEDKDASVVFSDAFGDQFLGSLEKLRTQMEHFQTD</sequence>
<proteinExistence type="predicted"/>
<organism evidence="1 2">
    <name type="scientific">Gracilariopsis chorda</name>
    <dbReference type="NCBI Taxonomy" id="448386"/>
    <lineage>
        <taxon>Eukaryota</taxon>
        <taxon>Rhodophyta</taxon>
        <taxon>Florideophyceae</taxon>
        <taxon>Rhodymeniophycidae</taxon>
        <taxon>Gracilariales</taxon>
        <taxon>Gracilariaceae</taxon>
        <taxon>Gracilariopsis</taxon>
    </lineage>
</organism>
<accession>A0A2V3IZF4</accession>